<evidence type="ECO:0000313" key="3">
    <source>
        <dbReference type="Proteomes" id="UP000077824"/>
    </source>
</evidence>
<sequence>MFRRILAVLGGLFFGVVTITIVEKLGHYFFPRPVGMNENDMEALKQYVETAPIMALLFVILGYAMGALIAGFSATKIAGDSKKIYAIICGVIFLLQGIYMMYILPTPIWFWVLGIAVWGLVLVGHTLALNKRNNKRNNKI</sequence>
<feature type="transmembrane region" description="Helical" evidence="1">
    <location>
        <begin position="108"/>
        <end position="129"/>
    </location>
</feature>
<dbReference type="AlphaFoldDB" id="A0A172XYJ3"/>
<feature type="transmembrane region" description="Helical" evidence="1">
    <location>
        <begin position="50"/>
        <end position="72"/>
    </location>
</feature>
<dbReference type="EMBL" id="CP015199">
    <property type="protein sequence ID" value="ANF52087.1"/>
    <property type="molecule type" value="Genomic_DNA"/>
</dbReference>
<keyword evidence="1" id="KW-0812">Transmembrane</keyword>
<dbReference type="Proteomes" id="UP000077824">
    <property type="component" value="Chromosome"/>
</dbReference>
<dbReference type="STRING" id="1685010.A0O34_16880"/>
<evidence type="ECO:0000256" key="1">
    <source>
        <dbReference type="SAM" id="Phobius"/>
    </source>
</evidence>
<name>A0A172XYJ3_9FLAO</name>
<gene>
    <name evidence="2" type="ORF">A0O34_16880</name>
</gene>
<evidence type="ECO:0000313" key="2">
    <source>
        <dbReference type="EMBL" id="ANF52087.1"/>
    </source>
</evidence>
<keyword evidence="3" id="KW-1185">Reference proteome</keyword>
<feature type="transmembrane region" description="Helical" evidence="1">
    <location>
        <begin position="7"/>
        <end position="30"/>
    </location>
</feature>
<dbReference type="RefSeq" id="WP_066757201.1">
    <property type="nucleotide sequence ID" value="NZ_CP015199.1"/>
</dbReference>
<reference evidence="2 3" key="1">
    <citation type="submission" date="2016-04" db="EMBL/GenBank/DDBJ databases">
        <title>Complete Genome Sequence of Chryseobacterium sp. IHBB 10212.</title>
        <authorList>
            <person name="Pal M."/>
            <person name="Swarnkar M.K."/>
            <person name="Kaushal K."/>
            <person name="Chhibber S."/>
            <person name="Singh A.K."/>
            <person name="Gulati A."/>
        </authorList>
    </citation>
    <scope>NUCLEOTIDE SEQUENCE [LARGE SCALE GENOMIC DNA]</scope>
    <source>
        <strain evidence="2 3">IHBB 10212</strain>
    </source>
</reference>
<organism evidence="2 3">
    <name type="scientific">Chryseobacterium glaciei</name>
    <dbReference type="NCBI Taxonomy" id="1685010"/>
    <lineage>
        <taxon>Bacteria</taxon>
        <taxon>Pseudomonadati</taxon>
        <taxon>Bacteroidota</taxon>
        <taxon>Flavobacteriia</taxon>
        <taxon>Flavobacteriales</taxon>
        <taxon>Weeksellaceae</taxon>
        <taxon>Chryseobacterium group</taxon>
        <taxon>Chryseobacterium</taxon>
    </lineage>
</organism>
<protein>
    <submittedName>
        <fullName evidence="2">Uncharacterized protein</fullName>
    </submittedName>
</protein>
<feature type="transmembrane region" description="Helical" evidence="1">
    <location>
        <begin position="84"/>
        <end position="102"/>
    </location>
</feature>
<accession>A0A172XYJ3</accession>
<proteinExistence type="predicted"/>
<keyword evidence="1" id="KW-1133">Transmembrane helix</keyword>
<keyword evidence="1" id="KW-0472">Membrane</keyword>
<dbReference type="KEGG" id="chh:A0O34_16880"/>
<dbReference type="OrthoDB" id="893761at2"/>